<keyword evidence="7" id="KW-1185">Reference proteome</keyword>
<keyword evidence="3" id="KW-0998">Cell outer membrane</keyword>
<dbReference type="EMBL" id="JBHSGP010000014">
    <property type="protein sequence ID" value="MFC4722813.1"/>
    <property type="molecule type" value="Genomic_DNA"/>
</dbReference>
<dbReference type="Pfam" id="PF14905">
    <property type="entry name" value="OMP_b-brl_3"/>
    <property type="match status" value="1"/>
</dbReference>
<reference evidence="7" key="1">
    <citation type="journal article" date="2019" name="Int. J. Syst. Evol. Microbiol.">
        <title>The Global Catalogue of Microorganisms (GCM) 10K type strain sequencing project: providing services to taxonomists for standard genome sequencing and annotation.</title>
        <authorList>
            <consortium name="The Broad Institute Genomics Platform"/>
            <consortium name="The Broad Institute Genome Sequencing Center for Infectious Disease"/>
            <person name="Wu L."/>
            <person name="Ma J."/>
        </authorList>
    </citation>
    <scope>NUCLEOTIDE SEQUENCE [LARGE SCALE GENOMIC DNA]</scope>
    <source>
        <strain evidence="7">CCUG 63682</strain>
    </source>
</reference>
<accession>A0ABV9N726</accession>
<evidence type="ECO:0000256" key="4">
    <source>
        <dbReference type="SAM" id="SignalP"/>
    </source>
</evidence>
<dbReference type="Gene3D" id="2.60.40.1120">
    <property type="entry name" value="Carboxypeptidase-like, regulatory domain"/>
    <property type="match status" value="1"/>
</dbReference>
<feature type="domain" description="Outer membrane protein beta-barrel" evidence="5">
    <location>
        <begin position="374"/>
        <end position="775"/>
    </location>
</feature>
<dbReference type="Proteomes" id="UP001595953">
    <property type="component" value="Unassembled WGS sequence"/>
</dbReference>
<dbReference type="InterPro" id="IPR036942">
    <property type="entry name" value="Beta-barrel_TonB_sf"/>
</dbReference>
<evidence type="ECO:0000313" key="7">
    <source>
        <dbReference type="Proteomes" id="UP001595953"/>
    </source>
</evidence>
<dbReference type="Gene3D" id="2.40.170.20">
    <property type="entry name" value="TonB-dependent receptor, beta-barrel domain"/>
    <property type="match status" value="1"/>
</dbReference>
<comment type="caution">
    <text evidence="6">The sequence shown here is derived from an EMBL/GenBank/DDBJ whole genome shotgun (WGS) entry which is preliminary data.</text>
</comment>
<dbReference type="PANTHER" id="PTHR40980:SF4">
    <property type="entry name" value="TONB-DEPENDENT RECEPTOR-LIKE BETA-BARREL DOMAIN-CONTAINING PROTEIN"/>
    <property type="match status" value="1"/>
</dbReference>
<sequence>MKFNSFLPLFFLLSNLGLAQSFSVSGKVIDDNQHPVAFANVIVMTQQDSTIVKGVSTDDSGLFNLTNLEMNTYIFKISFIGFQEYFKVIETNRDIDLGTIVLEEETQSLDEVNIVFKKPTFKREADRMVFNVESTALTEGNMLQVLKSTPGVLVINNNIVVKNSAPTVYINNRKVNLTASELTQLLESSSANAIKSIEVITNPSAKYDASSGVVLNIVMSKNLVTGYRGNVFGNYTQGVFPIYNVGTSHFFKSEKINFYGSYSFTDSKENREDQEDVNYFDSNQNINEYWRSKLNRNKWTKTHNFNINFDYHFDDKNTLSLSSNMLFLPYFKYKISNTTNVFDASQNLDFYFDSNNLLRDTKHNLAFDLDYTHDFKKGKLSVSAHYTDYDHQRDQGVISHYFDEDDTPTGTSEFRTDNNQSTKIATGQTDYSLPINESTSFETGFKVSHITTDSNITQYDIVNGQEVLDANNTDVFAYQEDILAAYMNYSKDWAKWSVILGLRTEQTKVEGVSLLNNTTNQQDYFNWFPNASLTFNAFEKMSMYSSYKRSIQRPDYQRLNPFRFFYNSNTVEQGNPDLQPEIQDHFVVGTSFLDHFTVEAYYKNSKNNIVILPRQDNDTNIISYTPLNLNKTIEYGFDFVFNSYLTERWAIYFVTSFYNIEDQESFGNTPIKQDQWSNYSVLQNDFTFLEDRSLNMNFTLYYVGKNLQGFRTVEERWVSSLSLTKSIFNKRAVISLSAEDLFNLQDFESSTHYLNQSSSSKVNLDNRNIKIGFRYNFGNTNLKTNSRTKDLKERDRLKDNHN</sequence>
<dbReference type="Pfam" id="PF13715">
    <property type="entry name" value="CarbopepD_reg_2"/>
    <property type="match status" value="1"/>
</dbReference>
<protein>
    <submittedName>
        <fullName evidence="6">TonB-dependent receptor domain-containing protein</fullName>
    </submittedName>
</protein>
<dbReference type="InterPro" id="IPR041700">
    <property type="entry name" value="OMP_b-brl_3"/>
</dbReference>
<organism evidence="6 7">
    <name type="scientific">Geojedonia litorea</name>
    <dbReference type="NCBI Taxonomy" id="1268269"/>
    <lineage>
        <taxon>Bacteria</taxon>
        <taxon>Pseudomonadati</taxon>
        <taxon>Bacteroidota</taxon>
        <taxon>Flavobacteriia</taxon>
        <taxon>Flavobacteriales</taxon>
        <taxon>Flavobacteriaceae</taxon>
        <taxon>Geojedonia</taxon>
    </lineage>
</organism>
<evidence type="ECO:0000259" key="5">
    <source>
        <dbReference type="Pfam" id="PF14905"/>
    </source>
</evidence>
<evidence type="ECO:0000313" key="6">
    <source>
        <dbReference type="EMBL" id="MFC4722813.1"/>
    </source>
</evidence>
<dbReference type="SUPFAM" id="SSF56935">
    <property type="entry name" value="Porins"/>
    <property type="match status" value="1"/>
</dbReference>
<comment type="subcellular location">
    <subcellularLocation>
        <location evidence="1">Cell outer membrane</location>
    </subcellularLocation>
</comment>
<keyword evidence="4" id="KW-0732">Signal</keyword>
<keyword evidence="6" id="KW-0675">Receptor</keyword>
<feature type="chain" id="PRO_5046280733" evidence="4">
    <location>
        <begin position="20"/>
        <end position="802"/>
    </location>
</feature>
<keyword evidence="2" id="KW-0472">Membrane</keyword>
<evidence type="ECO:0000256" key="1">
    <source>
        <dbReference type="ARBA" id="ARBA00004442"/>
    </source>
</evidence>
<evidence type="ECO:0000256" key="2">
    <source>
        <dbReference type="ARBA" id="ARBA00023136"/>
    </source>
</evidence>
<dbReference type="PANTHER" id="PTHR40980">
    <property type="entry name" value="PLUG DOMAIN-CONTAINING PROTEIN"/>
    <property type="match status" value="1"/>
</dbReference>
<evidence type="ECO:0000256" key="3">
    <source>
        <dbReference type="ARBA" id="ARBA00023237"/>
    </source>
</evidence>
<dbReference type="InterPro" id="IPR008969">
    <property type="entry name" value="CarboxyPept-like_regulatory"/>
</dbReference>
<proteinExistence type="predicted"/>
<dbReference type="RefSeq" id="WP_387963645.1">
    <property type="nucleotide sequence ID" value="NZ_JBHSGP010000014.1"/>
</dbReference>
<gene>
    <name evidence="6" type="ORF">ACFO5O_10805</name>
</gene>
<name>A0ABV9N726_9FLAO</name>
<dbReference type="SUPFAM" id="SSF49464">
    <property type="entry name" value="Carboxypeptidase regulatory domain-like"/>
    <property type="match status" value="1"/>
</dbReference>
<feature type="signal peptide" evidence="4">
    <location>
        <begin position="1"/>
        <end position="19"/>
    </location>
</feature>